<proteinExistence type="predicted"/>
<keyword evidence="3" id="KW-0804">Transcription</keyword>
<dbReference type="Pfam" id="PF01418">
    <property type="entry name" value="HTH_6"/>
    <property type="match status" value="1"/>
</dbReference>
<dbReference type="InterPro" id="IPR046348">
    <property type="entry name" value="SIS_dom_sf"/>
</dbReference>
<dbReference type="PROSITE" id="PS51464">
    <property type="entry name" value="SIS"/>
    <property type="match status" value="1"/>
</dbReference>
<reference evidence="7" key="1">
    <citation type="submission" date="2010-11" db="EMBL/GenBank/DDBJ databases">
        <title>The complete genome of Mahella australiensis DSM 15567.</title>
        <authorList>
            <consortium name="US DOE Joint Genome Institute (JGI-PGF)"/>
            <person name="Lucas S."/>
            <person name="Copeland A."/>
            <person name="Lapidus A."/>
            <person name="Bruce D."/>
            <person name="Goodwin L."/>
            <person name="Pitluck S."/>
            <person name="Kyrpides N."/>
            <person name="Mavromatis K."/>
            <person name="Pagani I."/>
            <person name="Ivanova N."/>
            <person name="Teshima H."/>
            <person name="Brettin T."/>
            <person name="Detter J.C."/>
            <person name="Han C."/>
            <person name="Tapia R."/>
            <person name="Land M."/>
            <person name="Hauser L."/>
            <person name="Markowitz V."/>
            <person name="Cheng J.-F."/>
            <person name="Hugenholtz P."/>
            <person name="Woyke T."/>
            <person name="Wu D."/>
            <person name="Spring S."/>
            <person name="Pukall R."/>
            <person name="Steenblock K."/>
            <person name="Schneider S."/>
            <person name="Klenk H.-P."/>
            <person name="Eisen J.A."/>
        </authorList>
    </citation>
    <scope>NUCLEOTIDE SEQUENCE [LARGE SCALE GENOMIC DNA]</scope>
    <source>
        <strain evidence="7">DSM 15567 / CIP 107919 / 50-1 BON</strain>
    </source>
</reference>
<dbReference type="InterPro" id="IPR009057">
    <property type="entry name" value="Homeodomain-like_sf"/>
</dbReference>
<evidence type="ECO:0000256" key="1">
    <source>
        <dbReference type="ARBA" id="ARBA00023015"/>
    </source>
</evidence>
<feature type="domain" description="HTH rpiR-type" evidence="4">
    <location>
        <begin position="15"/>
        <end position="91"/>
    </location>
</feature>
<dbReference type="InterPro" id="IPR001347">
    <property type="entry name" value="SIS_dom"/>
</dbReference>
<evidence type="ECO:0000313" key="7">
    <source>
        <dbReference type="Proteomes" id="UP000008457"/>
    </source>
</evidence>
<dbReference type="AlphaFoldDB" id="F4A0U7"/>
<dbReference type="OrthoDB" id="3684496at2"/>
<dbReference type="InterPro" id="IPR035472">
    <property type="entry name" value="RpiR-like_SIS"/>
</dbReference>
<dbReference type="KEGG" id="mas:Mahau_1812"/>
<dbReference type="STRING" id="697281.Mahau_1812"/>
<evidence type="ECO:0000259" key="5">
    <source>
        <dbReference type="PROSITE" id="PS51464"/>
    </source>
</evidence>
<dbReference type="SUPFAM" id="SSF46689">
    <property type="entry name" value="Homeodomain-like"/>
    <property type="match status" value="1"/>
</dbReference>
<dbReference type="Gene3D" id="1.10.10.10">
    <property type="entry name" value="Winged helix-like DNA-binding domain superfamily/Winged helix DNA-binding domain"/>
    <property type="match status" value="1"/>
</dbReference>
<name>F4A0U7_MAHA5</name>
<dbReference type="GO" id="GO:1901135">
    <property type="term" value="P:carbohydrate derivative metabolic process"/>
    <property type="evidence" value="ECO:0007669"/>
    <property type="project" value="InterPro"/>
</dbReference>
<dbReference type="InterPro" id="IPR036388">
    <property type="entry name" value="WH-like_DNA-bd_sf"/>
</dbReference>
<keyword evidence="7" id="KW-1185">Reference proteome</keyword>
<feature type="domain" description="SIS" evidence="5">
    <location>
        <begin position="135"/>
        <end position="275"/>
    </location>
</feature>
<keyword evidence="2" id="KW-0238">DNA-binding</keyword>
<organism evidence="6 7">
    <name type="scientific">Mahella australiensis (strain DSM 15567 / CIP 107919 / 50-1 BON)</name>
    <dbReference type="NCBI Taxonomy" id="697281"/>
    <lineage>
        <taxon>Bacteria</taxon>
        <taxon>Bacillati</taxon>
        <taxon>Bacillota</taxon>
        <taxon>Clostridia</taxon>
        <taxon>Thermoanaerobacterales</taxon>
        <taxon>Thermoanaerobacterales Family IV. Incertae Sedis</taxon>
        <taxon>Mahella</taxon>
    </lineage>
</organism>
<protein>
    <submittedName>
        <fullName evidence="6">Transcriptional regulator, RpiR family</fullName>
    </submittedName>
</protein>
<dbReference type="Gene3D" id="3.40.50.10490">
    <property type="entry name" value="Glucose-6-phosphate isomerase like protein, domain 1"/>
    <property type="match status" value="1"/>
</dbReference>
<dbReference type="CDD" id="cd05013">
    <property type="entry name" value="SIS_RpiR"/>
    <property type="match status" value="1"/>
</dbReference>
<dbReference type="PROSITE" id="PS51071">
    <property type="entry name" value="HTH_RPIR"/>
    <property type="match status" value="1"/>
</dbReference>
<gene>
    <name evidence="6" type="ordered locus">Mahau_1812</name>
</gene>
<dbReference type="Pfam" id="PF01380">
    <property type="entry name" value="SIS"/>
    <property type="match status" value="1"/>
</dbReference>
<evidence type="ECO:0000313" key="6">
    <source>
        <dbReference type="EMBL" id="AEE96993.1"/>
    </source>
</evidence>
<sequence length="293" mass="31802">MPLDIDSITAESIPHNCLVRLQSVYDSLKNAEKKAADLLLKQPDFISHATITEAAQRAGCSEATLVRLSKKLGYAGYPELKAHLLQTESSDPVHLYENIEVNDDDSTIVSKVFQSSIQALTDTLNVLDKKQYGLAVEALCNAQKIMLCGTGDAAAVAQSGYQKFYRAGLNVHVSADPDVQLIAASQLARGDVFIAISHSGRTKTVVDAAKYAKISQATIICITNYPISPLAKNADIVLQTAAFAEYVKGEVMSKRLAELCVLESLYVNILLRQSDKLGYNLDKANLAVEINKL</sequence>
<dbReference type="SUPFAM" id="SSF53697">
    <property type="entry name" value="SIS domain"/>
    <property type="match status" value="1"/>
</dbReference>
<accession>F4A0U7</accession>
<dbReference type="InterPro" id="IPR000281">
    <property type="entry name" value="HTH_RpiR"/>
</dbReference>
<evidence type="ECO:0000259" key="4">
    <source>
        <dbReference type="PROSITE" id="PS51071"/>
    </source>
</evidence>
<dbReference type="GO" id="GO:0097367">
    <property type="term" value="F:carbohydrate derivative binding"/>
    <property type="evidence" value="ECO:0007669"/>
    <property type="project" value="InterPro"/>
</dbReference>
<dbReference type="Proteomes" id="UP000008457">
    <property type="component" value="Chromosome"/>
</dbReference>
<dbReference type="InterPro" id="IPR047640">
    <property type="entry name" value="RpiR-like"/>
</dbReference>
<dbReference type="GO" id="GO:0003700">
    <property type="term" value="F:DNA-binding transcription factor activity"/>
    <property type="evidence" value="ECO:0007669"/>
    <property type="project" value="InterPro"/>
</dbReference>
<dbReference type="PANTHER" id="PTHR30514">
    <property type="entry name" value="GLUCOKINASE"/>
    <property type="match status" value="1"/>
</dbReference>
<evidence type="ECO:0000256" key="2">
    <source>
        <dbReference type="ARBA" id="ARBA00023125"/>
    </source>
</evidence>
<dbReference type="EMBL" id="CP002360">
    <property type="protein sequence ID" value="AEE96993.1"/>
    <property type="molecule type" value="Genomic_DNA"/>
</dbReference>
<dbReference type="PANTHER" id="PTHR30514:SF1">
    <property type="entry name" value="HTH-TYPE TRANSCRIPTIONAL REGULATOR HEXR-RELATED"/>
    <property type="match status" value="1"/>
</dbReference>
<dbReference type="eggNOG" id="COG1737">
    <property type="taxonomic scope" value="Bacteria"/>
</dbReference>
<dbReference type="RefSeq" id="WP_013781421.1">
    <property type="nucleotide sequence ID" value="NC_015520.1"/>
</dbReference>
<dbReference type="GO" id="GO:0003677">
    <property type="term" value="F:DNA binding"/>
    <property type="evidence" value="ECO:0007669"/>
    <property type="project" value="UniProtKB-KW"/>
</dbReference>
<evidence type="ECO:0000256" key="3">
    <source>
        <dbReference type="ARBA" id="ARBA00023163"/>
    </source>
</evidence>
<dbReference type="HOGENOM" id="CLU_055769_0_0_9"/>
<keyword evidence="1" id="KW-0805">Transcription regulation</keyword>
<reference evidence="6 7" key="2">
    <citation type="journal article" date="2011" name="Stand. Genomic Sci.">
        <title>Complete genome sequence of Mahella australiensis type strain (50-1 BON).</title>
        <authorList>
            <person name="Sikorski J."/>
            <person name="Teshima H."/>
            <person name="Nolan M."/>
            <person name="Lucas S."/>
            <person name="Hammon N."/>
            <person name="Deshpande S."/>
            <person name="Cheng J.F."/>
            <person name="Pitluck S."/>
            <person name="Liolios K."/>
            <person name="Pagani I."/>
            <person name="Ivanova N."/>
            <person name="Huntemann M."/>
            <person name="Mavromatis K."/>
            <person name="Ovchinikova G."/>
            <person name="Pati A."/>
            <person name="Tapia R."/>
            <person name="Han C."/>
            <person name="Goodwin L."/>
            <person name="Chen A."/>
            <person name="Palaniappan K."/>
            <person name="Land M."/>
            <person name="Hauser L."/>
            <person name="Ngatchou-Djao O.D."/>
            <person name="Rohde M."/>
            <person name="Pukall R."/>
            <person name="Spring S."/>
            <person name="Abt B."/>
            <person name="Goker M."/>
            <person name="Detter J.C."/>
            <person name="Woyke T."/>
            <person name="Bristow J."/>
            <person name="Markowitz V."/>
            <person name="Hugenholtz P."/>
            <person name="Eisen J.A."/>
            <person name="Kyrpides N.C."/>
            <person name="Klenk H.P."/>
            <person name="Lapidus A."/>
        </authorList>
    </citation>
    <scope>NUCLEOTIDE SEQUENCE [LARGE SCALE GENOMIC DNA]</scope>
    <source>
        <strain evidence="7">DSM 15567 / CIP 107919 / 50-1 BON</strain>
    </source>
</reference>